<gene>
    <name evidence="1" type="ORF">E2C01_058022</name>
</gene>
<evidence type="ECO:0000313" key="1">
    <source>
        <dbReference type="EMBL" id="MPC63914.1"/>
    </source>
</evidence>
<name>A0A5B7H4Y1_PORTR</name>
<comment type="caution">
    <text evidence="1">The sequence shown here is derived from an EMBL/GenBank/DDBJ whole genome shotgun (WGS) entry which is preliminary data.</text>
</comment>
<evidence type="ECO:0000313" key="2">
    <source>
        <dbReference type="Proteomes" id="UP000324222"/>
    </source>
</evidence>
<reference evidence="1 2" key="1">
    <citation type="submission" date="2019-05" db="EMBL/GenBank/DDBJ databases">
        <title>Another draft genome of Portunus trituberculatus and its Hox gene families provides insights of decapod evolution.</title>
        <authorList>
            <person name="Jeong J.-H."/>
            <person name="Song I."/>
            <person name="Kim S."/>
            <person name="Choi T."/>
            <person name="Kim D."/>
            <person name="Ryu S."/>
            <person name="Kim W."/>
        </authorList>
    </citation>
    <scope>NUCLEOTIDE SEQUENCE [LARGE SCALE GENOMIC DNA]</scope>
    <source>
        <tissue evidence="1">Muscle</tissue>
    </source>
</reference>
<dbReference type="Proteomes" id="UP000324222">
    <property type="component" value="Unassembled WGS sequence"/>
</dbReference>
<sequence>MHLPVTVLEVLRGHSTSAGSKRRRSNFQHLISIAGANFPQLCIRDALDAAGQSVQPLSSVALESVWMWRGGRVCGAQSYIQGAGRLKLPQWRICWTSGEALIV</sequence>
<proteinExistence type="predicted"/>
<protein>
    <submittedName>
        <fullName evidence="1">Uncharacterized protein</fullName>
    </submittedName>
</protein>
<dbReference type="AlphaFoldDB" id="A0A5B7H4Y1"/>
<dbReference type="EMBL" id="VSRR010021409">
    <property type="protein sequence ID" value="MPC63914.1"/>
    <property type="molecule type" value="Genomic_DNA"/>
</dbReference>
<organism evidence="1 2">
    <name type="scientific">Portunus trituberculatus</name>
    <name type="common">Swimming crab</name>
    <name type="synonym">Neptunus trituberculatus</name>
    <dbReference type="NCBI Taxonomy" id="210409"/>
    <lineage>
        <taxon>Eukaryota</taxon>
        <taxon>Metazoa</taxon>
        <taxon>Ecdysozoa</taxon>
        <taxon>Arthropoda</taxon>
        <taxon>Crustacea</taxon>
        <taxon>Multicrustacea</taxon>
        <taxon>Malacostraca</taxon>
        <taxon>Eumalacostraca</taxon>
        <taxon>Eucarida</taxon>
        <taxon>Decapoda</taxon>
        <taxon>Pleocyemata</taxon>
        <taxon>Brachyura</taxon>
        <taxon>Eubrachyura</taxon>
        <taxon>Portunoidea</taxon>
        <taxon>Portunidae</taxon>
        <taxon>Portuninae</taxon>
        <taxon>Portunus</taxon>
    </lineage>
</organism>
<accession>A0A5B7H4Y1</accession>
<keyword evidence="2" id="KW-1185">Reference proteome</keyword>